<dbReference type="Proteomes" id="UP000481033">
    <property type="component" value="Unassembled WGS sequence"/>
</dbReference>
<evidence type="ECO:0000313" key="2">
    <source>
        <dbReference type="EMBL" id="NEZ58731.1"/>
    </source>
</evidence>
<sequence length="100" mass="11377">MLALFLSLWLQPVEASLSLSDPRINRLESQLRSLQSQVNRLQSQLPRAGNIRPAPIDRPPSPETPSFDQQFDTLAVLVIELQQRVSVLETKLEEMEEPTQ</sequence>
<reference evidence="2 3" key="1">
    <citation type="journal article" date="2020" name="Microb. Ecol.">
        <title>Ecogenomics of the Marine Benthic Filamentous Cyanobacterium Adonisia.</title>
        <authorList>
            <person name="Walter J.M."/>
            <person name="Coutinho F.H."/>
            <person name="Leomil L."/>
            <person name="Hargreaves P.I."/>
            <person name="Campeao M.E."/>
            <person name="Vieira V.V."/>
            <person name="Silva B.S."/>
            <person name="Fistarol G.O."/>
            <person name="Salomon P.S."/>
            <person name="Sawabe T."/>
            <person name="Mino S."/>
            <person name="Hosokawa M."/>
            <person name="Miyashita H."/>
            <person name="Maruyama F."/>
            <person name="van Verk M.C."/>
            <person name="Dutilh B.E."/>
            <person name="Thompson C.C."/>
            <person name="Thompson F.L."/>
        </authorList>
    </citation>
    <scope>NUCLEOTIDE SEQUENCE [LARGE SCALE GENOMIC DNA]</scope>
    <source>
        <strain evidence="2 3">CCMR0081</strain>
    </source>
</reference>
<evidence type="ECO:0000313" key="3">
    <source>
        <dbReference type="Proteomes" id="UP000481033"/>
    </source>
</evidence>
<name>A0A6M0RSN8_9CYAN</name>
<accession>A0A6M0RSN8</accession>
<proteinExistence type="predicted"/>
<gene>
    <name evidence="2" type="ORF">DXZ20_24430</name>
</gene>
<feature type="region of interest" description="Disordered" evidence="1">
    <location>
        <begin position="44"/>
        <end position="67"/>
    </location>
</feature>
<dbReference type="AlphaFoldDB" id="A0A6M0RSN8"/>
<comment type="caution">
    <text evidence="2">The sequence shown here is derived from an EMBL/GenBank/DDBJ whole genome shotgun (WGS) entry which is preliminary data.</text>
</comment>
<protein>
    <submittedName>
        <fullName evidence="2">Uncharacterized protein</fullName>
    </submittedName>
</protein>
<dbReference type="EMBL" id="QXHD01000004">
    <property type="protein sequence ID" value="NEZ58731.1"/>
    <property type="molecule type" value="Genomic_DNA"/>
</dbReference>
<keyword evidence="3" id="KW-1185">Reference proteome</keyword>
<evidence type="ECO:0000256" key="1">
    <source>
        <dbReference type="SAM" id="MobiDB-lite"/>
    </source>
</evidence>
<organism evidence="2 3">
    <name type="scientific">Adonisia turfae CCMR0081</name>
    <dbReference type="NCBI Taxonomy" id="2292702"/>
    <lineage>
        <taxon>Bacteria</taxon>
        <taxon>Bacillati</taxon>
        <taxon>Cyanobacteriota</taxon>
        <taxon>Adonisia</taxon>
        <taxon>Adonisia turfae</taxon>
    </lineage>
</organism>